<reference evidence="2" key="1">
    <citation type="journal article" date="2022" name="Nat. Commun.">
        <title>Chromosome evolution and the genetic basis of agronomically important traits in greater yam.</title>
        <authorList>
            <person name="Bredeson J.V."/>
            <person name="Lyons J.B."/>
            <person name="Oniyinde I.O."/>
            <person name="Okereke N.R."/>
            <person name="Kolade O."/>
            <person name="Nnabue I."/>
            <person name="Nwadili C.O."/>
            <person name="Hribova E."/>
            <person name="Parker M."/>
            <person name="Nwogha J."/>
            <person name="Shu S."/>
            <person name="Carlson J."/>
            <person name="Kariba R."/>
            <person name="Muthemba S."/>
            <person name="Knop K."/>
            <person name="Barton G.J."/>
            <person name="Sherwood A.V."/>
            <person name="Lopez-Montes A."/>
            <person name="Asiedu R."/>
            <person name="Jamnadass R."/>
            <person name="Muchugi A."/>
            <person name="Goodstein D."/>
            <person name="Egesi C.N."/>
            <person name="Featherston J."/>
            <person name="Asfaw A."/>
            <person name="Simpson G.G."/>
            <person name="Dolezel J."/>
            <person name="Hendre P.S."/>
            <person name="Van Deynze A."/>
            <person name="Kumar P.L."/>
            <person name="Obidiegwu J.E."/>
            <person name="Bhattacharjee R."/>
            <person name="Rokhsar D.S."/>
        </authorList>
    </citation>
    <scope>NUCLEOTIDE SEQUENCE [LARGE SCALE GENOMIC DNA]</scope>
    <source>
        <strain evidence="2">cv. TDa95/00328</strain>
    </source>
</reference>
<keyword evidence="2" id="KW-1185">Reference proteome</keyword>
<dbReference type="EMBL" id="CM037020">
    <property type="protein sequence ID" value="KAH7670188.1"/>
    <property type="molecule type" value="Genomic_DNA"/>
</dbReference>
<gene>
    <name evidence="1" type="ORF">IHE45_10G008800</name>
</gene>
<name>A0ACB7V8V5_DIOAL</name>
<sequence>MGKTKPGKKDLDSYTIKGTNKVVKVGDCVLMRPADSEKQPYVARMEKIEADHRNNVKVRVRWYYRPEESIGGRRQFHGAKELFLSDHYDVQSAHTIEGIASVRCLITRMISWFSVRDARTGNASKNVNFLFNLSPFFSCKLFVVYFCR</sequence>
<comment type="caution">
    <text evidence="1">The sequence shown here is derived from an EMBL/GenBank/DDBJ whole genome shotgun (WGS) entry which is preliminary data.</text>
</comment>
<organism evidence="1 2">
    <name type="scientific">Dioscorea alata</name>
    <name type="common">Purple yam</name>
    <dbReference type="NCBI Taxonomy" id="55571"/>
    <lineage>
        <taxon>Eukaryota</taxon>
        <taxon>Viridiplantae</taxon>
        <taxon>Streptophyta</taxon>
        <taxon>Embryophyta</taxon>
        <taxon>Tracheophyta</taxon>
        <taxon>Spermatophyta</taxon>
        <taxon>Magnoliopsida</taxon>
        <taxon>Liliopsida</taxon>
        <taxon>Dioscoreales</taxon>
        <taxon>Dioscoreaceae</taxon>
        <taxon>Dioscorea</taxon>
    </lineage>
</organism>
<proteinExistence type="predicted"/>
<evidence type="ECO:0000313" key="2">
    <source>
        <dbReference type="Proteomes" id="UP000827976"/>
    </source>
</evidence>
<evidence type="ECO:0000313" key="1">
    <source>
        <dbReference type="EMBL" id="KAH7670188.1"/>
    </source>
</evidence>
<dbReference type="Proteomes" id="UP000827976">
    <property type="component" value="Chromosome 10"/>
</dbReference>
<accession>A0ACB7V8V5</accession>
<protein>
    <submittedName>
        <fullName evidence="1">Bromo adjacent homology (BAH) domain-containing protein</fullName>
    </submittedName>
</protein>